<keyword evidence="1" id="KW-0863">Zinc-finger</keyword>
<dbReference type="Gene3D" id="3.30.160.60">
    <property type="entry name" value="Classic Zinc Finger"/>
    <property type="match status" value="1"/>
</dbReference>
<gene>
    <name evidence="3" type="ORF">L9F63_012182</name>
</gene>
<sequence length="158" mass="17841">SALSSSAFHSASRSSLNYLSHLTLCDFYLWGSLKDKVNSSRTDGRQGRSVYFGSSGAGVFPCMGCGNIYRHKRSLQKHIRLECGKEPQFHCPYCPMKMKQKGNLQKHVRKQHEEKGKLQCAYGDACIGASSVRRWERVDALIRDDRRITVNEIATKLA</sequence>
<comment type="caution">
    <text evidence="3">The sequence shown here is derived from an EMBL/GenBank/DDBJ whole genome shotgun (WGS) entry which is preliminary data.</text>
</comment>
<keyword evidence="4" id="KW-1185">Reference proteome</keyword>
<feature type="domain" description="C2H2-type" evidence="2">
    <location>
        <begin position="60"/>
        <end position="87"/>
    </location>
</feature>
<dbReference type="AlphaFoldDB" id="A0AAD8ENM5"/>
<protein>
    <recommendedName>
        <fullName evidence="2">C2H2-type domain-containing protein</fullName>
    </recommendedName>
</protein>
<evidence type="ECO:0000259" key="2">
    <source>
        <dbReference type="PROSITE" id="PS50157"/>
    </source>
</evidence>
<dbReference type="InterPro" id="IPR036236">
    <property type="entry name" value="Znf_C2H2_sf"/>
</dbReference>
<proteinExistence type="predicted"/>
<reference evidence="3" key="2">
    <citation type="submission" date="2023-05" db="EMBL/GenBank/DDBJ databases">
        <authorList>
            <person name="Fouks B."/>
        </authorList>
    </citation>
    <scope>NUCLEOTIDE SEQUENCE</scope>
    <source>
        <strain evidence="3">Stay&amp;Tobe</strain>
        <tissue evidence="3">Testes</tissue>
    </source>
</reference>
<feature type="non-terminal residue" evidence="3">
    <location>
        <position position="158"/>
    </location>
</feature>
<accession>A0AAD8ENM5</accession>
<dbReference type="PROSITE" id="PS50157">
    <property type="entry name" value="ZINC_FINGER_C2H2_2"/>
    <property type="match status" value="2"/>
</dbReference>
<dbReference type="SMART" id="SM00355">
    <property type="entry name" value="ZnF_C2H2"/>
    <property type="match status" value="2"/>
</dbReference>
<feature type="non-terminal residue" evidence="3">
    <location>
        <position position="1"/>
    </location>
</feature>
<dbReference type="Pfam" id="PF00096">
    <property type="entry name" value="zf-C2H2"/>
    <property type="match status" value="2"/>
</dbReference>
<feature type="domain" description="C2H2-type" evidence="2">
    <location>
        <begin position="89"/>
        <end position="117"/>
    </location>
</feature>
<evidence type="ECO:0000313" key="3">
    <source>
        <dbReference type="EMBL" id="KAJ9596801.1"/>
    </source>
</evidence>
<evidence type="ECO:0000256" key="1">
    <source>
        <dbReference type="PROSITE-ProRule" id="PRU00042"/>
    </source>
</evidence>
<dbReference type="SUPFAM" id="SSF57667">
    <property type="entry name" value="beta-beta-alpha zinc fingers"/>
    <property type="match status" value="1"/>
</dbReference>
<dbReference type="InterPro" id="IPR013087">
    <property type="entry name" value="Znf_C2H2_type"/>
</dbReference>
<organism evidence="3 4">
    <name type="scientific">Diploptera punctata</name>
    <name type="common">Pacific beetle cockroach</name>
    <dbReference type="NCBI Taxonomy" id="6984"/>
    <lineage>
        <taxon>Eukaryota</taxon>
        <taxon>Metazoa</taxon>
        <taxon>Ecdysozoa</taxon>
        <taxon>Arthropoda</taxon>
        <taxon>Hexapoda</taxon>
        <taxon>Insecta</taxon>
        <taxon>Pterygota</taxon>
        <taxon>Neoptera</taxon>
        <taxon>Polyneoptera</taxon>
        <taxon>Dictyoptera</taxon>
        <taxon>Blattodea</taxon>
        <taxon>Blaberoidea</taxon>
        <taxon>Blaberidae</taxon>
        <taxon>Diplopterinae</taxon>
        <taxon>Diploptera</taxon>
    </lineage>
</organism>
<keyword evidence="1" id="KW-0862">Zinc</keyword>
<dbReference type="PROSITE" id="PS00028">
    <property type="entry name" value="ZINC_FINGER_C2H2_1"/>
    <property type="match status" value="1"/>
</dbReference>
<reference evidence="3" key="1">
    <citation type="journal article" date="2023" name="IScience">
        <title>Live-bearing cockroach genome reveals convergent evolutionary mechanisms linked to viviparity in insects and beyond.</title>
        <authorList>
            <person name="Fouks B."/>
            <person name="Harrison M.C."/>
            <person name="Mikhailova A.A."/>
            <person name="Marchal E."/>
            <person name="English S."/>
            <person name="Carruthers M."/>
            <person name="Jennings E.C."/>
            <person name="Chiamaka E.L."/>
            <person name="Frigard R.A."/>
            <person name="Pippel M."/>
            <person name="Attardo G.M."/>
            <person name="Benoit J.B."/>
            <person name="Bornberg-Bauer E."/>
            <person name="Tobe S.S."/>
        </authorList>
    </citation>
    <scope>NUCLEOTIDE SEQUENCE</scope>
    <source>
        <strain evidence="3">Stay&amp;Tobe</strain>
    </source>
</reference>
<dbReference type="EMBL" id="JASPKZ010001960">
    <property type="protein sequence ID" value="KAJ9596801.1"/>
    <property type="molecule type" value="Genomic_DNA"/>
</dbReference>
<name>A0AAD8ENM5_DIPPU</name>
<dbReference type="GO" id="GO:0008270">
    <property type="term" value="F:zinc ion binding"/>
    <property type="evidence" value="ECO:0007669"/>
    <property type="project" value="UniProtKB-KW"/>
</dbReference>
<keyword evidence="1" id="KW-0479">Metal-binding</keyword>
<evidence type="ECO:0000313" key="4">
    <source>
        <dbReference type="Proteomes" id="UP001233999"/>
    </source>
</evidence>
<dbReference type="Proteomes" id="UP001233999">
    <property type="component" value="Unassembled WGS sequence"/>
</dbReference>